<reference evidence="7" key="2">
    <citation type="submission" date="2017-10" db="EMBL/GenBank/DDBJ databases">
        <title>Ladona fulva Genome sequencing and assembly.</title>
        <authorList>
            <person name="Murali S."/>
            <person name="Richards S."/>
            <person name="Bandaranaike D."/>
            <person name="Bellair M."/>
            <person name="Blankenburg K."/>
            <person name="Chao H."/>
            <person name="Dinh H."/>
            <person name="Doddapaneni H."/>
            <person name="Dugan-Rocha S."/>
            <person name="Elkadiri S."/>
            <person name="Gnanaolivu R."/>
            <person name="Hernandez B."/>
            <person name="Skinner E."/>
            <person name="Javaid M."/>
            <person name="Lee S."/>
            <person name="Li M."/>
            <person name="Ming W."/>
            <person name="Munidasa M."/>
            <person name="Muniz J."/>
            <person name="Nguyen L."/>
            <person name="Hughes D."/>
            <person name="Osuji N."/>
            <person name="Pu L.-L."/>
            <person name="Puazo M."/>
            <person name="Qu C."/>
            <person name="Quiroz J."/>
            <person name="Raj R."/>
            <person name="Weissenberger G."/>
            <person name="Xin Y."/>
            <person name="Zou X."/>
            <person name="Han Y."/>
            <person name="Worley K."/>
            <person name="Muzny D."/>
            <person name="Gibbs R."/>
        </authorList>
    </citation>
    <scope>NUCLEOTIDE SEQUENCE</scope>
    <source>
        <strain evidence="7">Sampled in the wild</strain>
    </source>
</reference>
<comment type="catalytic activity">
    <reaction evidence="5">
        <text>guanosine(9) in tRNA + S-adenosyl-L-methionine = N(1)-methylguanosine(9) in tRNA + S-adenosyl-L-homocysteine + H(+)</text>
        <dbReference type="Rhea" id="RHEA:43156"/>
        <dbReference type="Rhea" id="RHEA-COMP:10367"/>
        <dbReference type="Rhea" id="RHEA-COMP:10368"/>
        <dbReference type="ChEBI" id="CHEBI:15378"/>
        <dbReference type="ChEBI" id="CHEBI:57856"/>
        <dbReference type="ChEBI" id="CHEBI:59789"/>
        <dbReference type="ChEBI" id="CHEBI:73542"/>
        <dbReference type="ChEBI" id="CHEBI:74269"/>
        <dbReference type="EC" id="2.1.1.221"/>
    </reaction>
</comment>
<dbReference type="InterPro" id="IPR038459">
    <property type="entry name" value="MT_TRM10-typ_sf"/>
</dbReference>
<gene>
    <name evidence="7" type="ORF">J437_LFUL011055</name>
</gene>
<keyword evidence="8" id="KW-1185">Reference proteome</keyword>
<dbReference type="GO" id="GO:0002939">
    <property type="term" value="P:tRNA N1-guanine methylation"/>
    <property type="evidence" value="ECO:0007669"/>
    <property type="project" value="TreeGrafter"/>
</dbReference>
<dbReference type="AlphaFoldDB" id="A0A8K0KB27"/>
<dbReference type="PROSITE" id="PS51675">
    <property type="entry name" value="SAM_MT_TRM10"/>
    <property type="match status" value="1"/>
</dbReference>
<evidence type="ECO:0000256" key="4">
    <source>
        <dbReference type="ARBA" id="ARBA00022691"/>
    </source>
</evidence>
<dbReference type="Proteomes" id="UP000792457">
    <property type="component" value="Unassembled WGS sequence"/>
</dbReference>
<dbReference type="PANTHER" id="PTHR13563">
    <property type="entry name" value="TRNA (GUANINE-9-) METHYLTRANSFERASE"/>
    <property type="match status" value="1"/>
</dbReference>
<dbReference type="PANTHER" id="PTHR13563:SF13">
    <property type="entry name" value="TRNA METHYLTRANSFERASE 10 HOMOLOG A"/>
    <property type="match status" value="1"/>
</dbReference>
<dbReference type="Gene3D" id="3.40.1280.30">
    <property type="match status" value="1"/>
</dbReference>
<reference evidence="7" key="1">
    <citation type="submission" date="2013-04" db="EMBL/GenBank/DDBJ databases">
        <authorList>
            <person name="Qu J."/>
            <person name="Murali S.C."/>
            <person name="Bandaranaike D."/>
            <person name="Bellair M."/>
            <person name="Blankenburg K."/>
            <person name="Chao H."/>
            <person name="Dinh H."/>
            <person name="Doddapaneni H."/>
            <person name="Downs B."/>
            <person name="Dugan-Rocha S."/>
            <person name="Elkadiri S."/>
            <person name="Gnanaolivu R.D."/>
            <person name="Hernandez B."/>
            <person name="Javaid M."/>
            <person name="Jayaseelan J.C."/>
            <person name="Lee S."/>
            <person name="Li M."/>
            <person name="Ming W."/>
            <person name="Munidasa M."/>
            <person name="Muniz J."/>
            <person name="Nguyen L."/>
            <person name="Ongeri F."/>
            <person name="Osuji N."/>
            <person name="Pu L.-L."/>
            <person name="Puazo M."/>
            <person name="Qu C."/>
            <person name="Quiroz J."/>
            <person name="Raj R."/>
            <person name="Weissenberger G."/>
            <person name="Xin Y."/>
            <person name="Zou X."/>
            <person name="Han Y."/>
            <person name="Richards S."/>
            <person name="Worley K."/>
            <person name="Muzny D."/>
            <person name="Gibbs R."/>
        </authorList>
    </citation>
    <scope>NUCLEOTIDE SEQUENCE</scope>
    <source>
        <strain evidence="7">Sampled in the wild</strain>
    </source>
</reference>
<dbReference type="GO" id="GO:0000049">
    <property type="term" value="F:tRNA binding"/>
    <property type="evidence" value="ECO:0007669"/>
    <property type="project" value="TreeGrafter"/>
</dbReference>
<dbReference type="InterPro" id="IPR007356">
    <property type="entry name" value="tRNA_m1G_MeTrfase_euk"/>
</dbReference>
<dbReference type="EMBL" id="KZ308530">
    <property type="protein sequence ID" value="KAG8231087.1"/>
    <property type="molecule type" value="Genomic_DNA"/>
</dbReference>
<evidence type="ECO:0000256" key="5">
    <source>
        <dbReference type="ARBA" id="ARBA00048434"/>
    </source>
</evidence>
<sequence length="348" mass="39692">MLLYGTLSWRMKMDHNCKYEAMDVETVSAKKFSDVTNETAVSDCNNVVVNGTQNSSSLKNGDVLSKKQRKRMEKKEKWLKYKVIKRAKEKEKLKIKKQVALLNNLKLGPSRKQLKHNKMSTSNCKVHVAIDLSFNDLMNDKDIAKCVKQVLHCYSINRKFSDPMQFFLTSFGGRFEKEMEKHDGFRNWDVNFSAEHFTKAFSSDRLVYLTSDSDNVINSLEDEKVYIIGGLVDHNSQKGMCLKVANDLCISHGQLPIGEYLQMNTRKTLTINHVFEIMHHVSHGKTWEEAFLTVIPARKGAQAKEREAGKQGDDGTDMDDMDTGVEIQEKAGTSNGFIEHHDSRSLIT</sequence>
<dbReference type="FunFam" id="3.40.1280.30:FF:000001">
    <property type="entry name" value="tRNA methyltransferase 10 homolog A"/>
    <property type="match status" value="1"/>
</dbReference>
<dbReference type="GO" id="GO:0052905">
    <property type="term" value="F:tRNA (guanosine(9)-N1)-methyltransferase activity"/>
    <property type="evidence" value="ECO:0007669"/>
    <property type="project" value="UniProtKB-EC"/>
</dbReference>
<evidence type="ECO:0000256" key="1">
    <source>
        <dbReference type="ARBA" id="ARBA00012797"/>
    </source>
</evidence>
<accession>A0A8K0KB27</accession>
<keyword evidence="2" id="KW-0489">Methyltransferase</keyword>
<protein>
    <recommendedName>
        <fullName evidence="1">tRNA (guanine(9)-N(1))-methyltransferase</fullName>
        <ecNumber evidence="1">2.1.1.221</ecNumber>
    </recommendedName>
</protein>
<evidence type="ECO:0000256" key="3">
    <source>
        <dbReference type="ARBA" id="ARBA00022679"/>
    </source>
</evidence>
<feature type="domain" description="SAM-dependent MTase TRM10-type" evidence="6">
    <location>
        <begin position="110"/>
        <end position="302"/>
    </location>
</feature>
<proteinExistence type="predicted"/>
<dbReference type="EC" id="2.1.1.221" evidence="1"/>
<evidence type="ECO:0000259" key="6">
    <source>
        <dbReference type="PROSITE" id="PS51675"/>
    </source>
</evidence>
<evidence type="ECO:0000256" key="2">
    <source>
        <dbReference type="ARBA" id="ARBA00022603"/>
    </source>
</evidence>
<dbReference type="GO" id="GO:0005654">
    <property type="term" value="C:nucleoplasm"/>
    <property type="evidence" value="ECO:0007669"/>
    <property type="project" value="TreeGrafter"/>
</dbReference>
<dbReference type="CDD" id="cd18101">
    <property type="entry name" value="Trm10euk_A"/>
    <property type="match status" value="1"/>
</dbReference>
<evidence type="ECO:0000313" key="7">
    <source>
        <dbReference type="EMBL" id="KAG8231087.1"/>
    </source>
</evidence>
<dbReference type="OrthoDB" id="278300at2759"/>
<keyword evidence="4" id="KW-0949">S-adenosyl-L-methionine</keyword>
<comment type="caution">
    <text evidence="7">The sequence shown here is derived from an EMBL/GenBank/DDBJ whole genome shotgun (WGS) entry which is preliminary data.</text>
</comment>
<evidence type="ECO:0000313" key="8">
    <source>
        <dbReference type="Proteomes" id="UP000792457"/>
    </source>
</evidence>
<name>A0A8K0KB27_LADFU</name>
<organism evidence="7 8">
    <name type="scientific">Ladona fulva</name>
    <name type="common">Scarce chaser dragonfly</name>
    <name type="synonym">Libellula fulva</name>
    <dbReference type="NCBI Taxonomy" id="123851"/>
    <lineage>
        <taxon>Eukaryota</taxon>
        <taxon>Metazoa</taxon>
        <taxon>Ecdysozoa</taxon>
        <taxon>Arthropoda</taxon>
        <taxon>Hexapoda</taxon>
        <taxon>Insecta</taxon>
        <taxon>Pterygota</taxon>
        <taxon>Palaeoptera</taxon>
        <taxon>Odonata</taxon>
        <taxon>Epiprocta</taxon>
        <taxon>Anisoptera</taxon>
        <taxon>Libelluloidea</taxon>
        <taxon>Libellulidae</taxon>
        <taxon>Ladona</taxon>
    </lineage>
</organism>
<dbReference type="InterPro" id="IPR028564">
    <property type="entry name" value="MT_TRM10-typ"/>
</dbReference>
<keyword evidence="3" id="KW-0808">Transferase</keyword>